<dbReference type="PANTHER" id="PTHR11351">
    <property type="entry name" value="ACYL-COA DESATURASE"/>
    <property type="match status" value="1"/>
</dbReference>
<keyword evidence="8" id="KW-0408">Iron</keyword>
<comment type="caution">
    <text evidence="14">The sequence shown here is derived from an EMBL/GenBank/DDBJ whole genome shotgun (WGS) entry which is preliminary data.</text>
</comment>
<keyword evidence="10" id="KW-0472">Membrane</keyword>
<dbReference type="GO" id="GO:0016717">
    <property type="term" value="F:oxidoreductase activity, acting on paired donors, with oxidation of a pair of donors resulting in the reduction of molecular oxygen to two molecules of water"/>
    <property type="evidence" value="ECO:0007669"/>
    <property type="project" value="InterPro"/>
</dbReference>
<dbReference type="EC" id="1.14.19.-" evidence="14"/>
<dbReference type="GO" id="GO:0016020">
    <property type="term" value="C:membrane"/>
    <property type="evidence" value="ECO:0007669"/>
    <property type="project" value="UniProtKB-SubCell"/>
</dbReference>
<keyword evidence="11" id="KW-0275">Fatty acid biosynthesis</keyword>
<organism evidence="14 15">
    <name type="scientific">Xanthomonas hortorum pv. vitians</name>
    <dbReference type="NCBI Taxonomy" id="83224"/>
    <lineage>
        <taxon>Bacteria</taxon>
        <taxon>Pseudomonadati</taxon>
        <taxon>Pseudomonadota</taxon>
        <taxon>Gammaproteobacteria</taxon>
        <taxon>Lysobacterales</taxon>
        <taxon>Lysobacteraceae</taxon>
        <taxon>Xanthomonas</taxon>
    </lineage>
</organism>
<evidence type="ECO:0000256" key="12">
    <source>
        <dbReference type="SAM" id="MobiDB-lite"/>
    </source>
</evidence>
<keyword evidence="7 14" id="KW-0560">Oxidoreductase</keyword>
<proteinExistence type="inferred from homology"/>
<evidence type="ECO:0000256" key="2">
    <source>
        <dbReference type="ARBA" id="ARBA00008749"/>
    </source>
</evidence>
<dbReference type="InterPro" id="IPR005804">
    <property type="entry name" value="FA_desaturase_dom"/>
</dbReference>
<protein>
    <submittedName>
        <fullName evidence="14">Fatty acid desaturase</fullName>
        <ecNumber evidence="14">1.14.19.-</ecNumber>
    </submittedName>
</protein>
<dbReference type="Proteomes" id="UP001187425">
    <property type="component" value="Unassembled WGS sequence"/>
</dbReference>
<evidence type="ECO:0000256" key="1">
    <source>
        <dbReference type="ARBA" id="ARBA00004141"/>
    </source>
</evidence>
<feature type="domain" description="Fatty acid desaturase" evidence="13">
    <location>
        <begin position="41"/>
        <end position="89"/>
    </location>
</feature>
<evidence type="ECO:0000256" key="9">
    <source>
        <dbReference type="ARBA" id="ARBA00023098"/>
    </source>
</evidence>
<dbReference type="EMBL" id="JAWMQI010000060">
    <property type="protein sequence ID" value="MDV7249742.1"/>
    <property type="molecule type" value="Genomic_DNA"/>
</dbReference>
<evidence type="ECO:0000259" key="13">
    <source>
        <dbReference type="Pfam" id="PF00487"/>
    </source>
</evidence>
<evidence type="ECO:0000256" key="11">
    <source>
        <dbReference type="ARBA" id="ARBA00023160"/>
    </source>
</evidence>
<evidence type="ECO:0000256" key="7">
    <source>
        <dbReference type="ARBA" id="ARBA00023002"/>
    </source>
</evidence>
<evidence type="ECO:0000256" key="4">
    <source>
        <dbReference type="ARBA" id="ARBA00022692"/>
    </source>
</evidence>
<comment type="similarity">
    <text evidence="2">Belongs to the fatty acid desaturase type 2 family.</text>
</comment>
<keyword evidence="9" id="KW-0443">Lipid metabolism</keyword>
<evidence type="ECO:0000256" key="10">
    <source>
        <dbReference type="ARBA" id="ARBA00023136"/>
    </source>
</evidence>
<evidence type="ECO:0000313" key="15">
    <source>
        <dbReference type="Proteomes" id="UP001187425"/>
    </source>
</evidence>
<comment type="subcellular location">
    <subcellularLocation>
        <location evidence="1">Membrane</location>
        <topology evidence="1">Multi-pass membrane protein</topology>
    </subcellularLocation>
</comment>
<keyword evidence="5" id="KW-0276">Fatty acid metabolism</keyword>
<dbReference type="AlphaFoldDB" id="A0AAW8ZW68"/>
<keyword evidence="3" id="KW-0444">Lipid biosynthesis</keyword>
<dbReference type="Pfam" id="PF00487">
    <property type="entry name" value="FA_desaturase"/>
    <property type="match status" value="1"/>
</dbReference>
<dbReference type="InterPro" id="IPR015876">
    <property type="entry name" value="Acyl-CoA_DS"/>
</dbReference>
<dbReference type="GO" id="GO:0006633">
    <property type="term" value="P:fatty acid biosynthetic process"/>
    <property type="evidence" value="ECO:0007669"/>
    <property type="project" value="UniProtKB-KW"/>
</dbReference>
<reference evidence="14 15" key="1">
    <citation type="submission" date="2023-10" db="EMBL/GenBank/DDBJ databases">
        <title>A new tool for lettuce pathogen research.</title>
        <authorList>
            <person name="Horton K.N."/>
            <person name="Cseke L.J."/>
            <person name="Badiwe M."/>
            <person name="Tesfaye D."/>
            <person name="Klein A."/>
            <person name="Su J."/>
            <person name="Potnis N."/>
            <person name="Gassmann W."/>
        </authorList>
    </citation>
    <scope>NUCLEOTIDE SEQUENCE [LARGE SCALE GENOMIC DNA]</scope>
    <source>
        <strain evidence="14 15">JSKH1901</strain>
    </source>
</reference>
<sequence>MPSTGVDPNAATPQPTSPHPRGWLAMRIGSLRRWVDSQTDEPLDEARADRIDWLLALLTFGEGWHNNHHFFPGSAREGLRWWEYDMTWYGLTAMSWVGLVWDLKPMPKMLTQRAERVRR</sequence>
<name>A0AAW8ZW68_9XANT</name>
<gene>
    <name evidence="14" type="ORF">R4K57_15240</name>
</gene>
<feature type="region of interest" description="Disordered" evidence="12">
    <location>
        <begin position="1"/>
        <end position="22"/>
    </location>
</feature>
<evidence type="ECO:0000313" key="14">
    <source>
        <dbReference type="EMBL" id="MDV7249742.1"/>
    </source>
</evidence>
<evidence type="ECO:0000256" key="8">
    <source>
        <dbReference type="ARBA" id="ARBA00023004"/>
    </source>
</evidence>
<keyword evidence="6" id="KW-1133">Transmembrane helix</keyword>
<evidence type="ECO:0000256" key="6">
    <source>
        <dbReference type="ARBA" id="ARBA00022989"/>
    </source>
</evidence>
<evidence type="ECO:0000256" key="5">
    <source>
        <dbReference type="ARBA" id="ARBA00022832"/>
    </source>
</evidence>
<keyword evidence="4" id="KW-0812">Transmembrane</keyword>
<evidence type="ECO:0000256" key="3">
    <source>
        <dbReference type="ARBA" id="ARBA00022516"/>
    </source>
</evidence>
<accession>A0AAW8ZW68</accession>
<dbReference type="PANTHER" id="PTHR11351:SF31">
    <property type="entry name" value="DESATURASE 1, ISOFORM A-RELATED"/>
    <property type="match status" value="1"/>
</dbReference>